<dbReference type="InterPro" id="IPR032299">
    <property type="entry name" value="DUF4843"/>
</dbReference>
<dbReference type="EMBL" id="FNRL01000003">
    <property type="protein sequence ID" value="SEA13321.1"/>
    <property type="molecule type" value="Genomic_DNA"/>
</dbReference>
<protein>
    <recommendedName>
        <fullName evidence="3">DUF4843 domain-containing protein</fullName>
    </recommendedName>
</protein>
<dbReference type="Proteomes" id="UP000199656">
    <property type="component" value="Unassembled WGS sequence"/>
</dbReference>
<dbReference type="Pfam" id="PF16132">
    <property type="entry name" value="DUF4843"/>
    <property type="match status" value="1"/>
</dbReference>
<dbReference type="STRING" id="408074.SAMN05660909_00886"/>
<dbReference type="RefSeq" id="WP_089759090.1">
    <property type="nucleotide sequence ID" value="NZ_BKAT01000002.1"/>
</dbReference>
<accession>A0A1H3YQ67</accession>
<name>A0A1H3YQ67_9BACT</name>
<sequence>MKKFIPVYIICSLLLWSCTKRSELLYEQSASVYFDFTDDIKQTRIDSFFYSFALFPEKSKDTIYLPVRISGLRTNTDRYFKIRVDASSTAVPGKHFVPLQDQYKMPADSGRAVVPVILLGTDPSLTTTAVTLLLKMESTPSLPSQFPAMDSARITFSNLLVKPVWWVVWQGELGEYSRVKYELFIRTSGTTELPKDQTDWQSTPRVLYFTRRFRAFLQDPLTRIADYTQEGYVITKNTDGTYVFYNTGNPTKQYPLRYNTADGKYYFVDETGELVLP</sequence>
<gene>
    <name evidence="1" type="ORF">SAMN05660909_00886</name>
</gene>
<dbReference type="AlphaFoldDB" id="A0A1H3YQ67"/>
<evidence type="ECO:0000313" key="2">
    <source>
        <dbReference type="Proteomes" id="UP000199656"/>
    </source>
</evidence>
<organism evidence="1 2">
    <name type="scientific">Chitinophaga terrae</name>
    <name type="common">ex Kim and Jung 2007</name>
    <dbReference type="NCBI Taxonomy" id="408074"/>
    <lineage>
        <taxon>Bacteria</taxon>
        <taxon>Pseudomonadati</taxon>
        <taxon>Bacteroidota</taxon>
        <taxon>Chitinophagia</taxon>
        <taxon>Chitinophagales</taxon>
        <taxon>Chitinophagaceae</taxon>
        <taxon>Chitinophaga</taxon>
    </lineage>
</organism>
<keyword evidence="2" id="KW-1185">Reference proteome</keyword>
<dbReference type="OrthoDB" id="1094829at2"/>
<proteinExistence type="predicted"/>
<evidence type="ECO:0000313" key="1">
    <source>
        <dbReference type="EMBL" id="SEA13321.1"/>
    </source>
</evidence>
<reference evidence="2" key="1">
    <citation type="submission" date="2016-10" db="EMBL/GenBank/DDBJ databases">
        <authorList>
            <person name="Varghese N."/>
            <person name="Submissions S."/>
        </authorList>
    </citation>
    <scope>NUCLEOTIDE SEQUENCE [LARGE SCALE GENOMIC DNA]</scope>
    <source>
        <strain evidence="2">DSM 23920</strain>
    </source>
</reference>
<evidence type="ECO:0008006" key="3">
    <source>
        <dbReference type="Google" id="ProtNLM"/>
    </source>
</evidence>